<dbReference type="VEuPathDB" id="FungiDB:H257_12281"/>
<feature type="compositionally biased region" description="Basic residues" evidence="1">
    <location>
        <begin position="70"/>
        <end position="80"/>
    </location>
</feature>
<reference evidence="2" key="1">
    <citation type="submission" date="2013-12" db="EMBL/GenBank/DDBJ databases">
        <title>The Genome Sequence of Aphanomyces astaci APO3.</title>
        <authorList>
            <consortium name="The Broad Institute Genomics Platform"/>
            <person name="Russ C."/>
            <person name="Tyler B."/>
            <person name="van West P."/>
            <person name="Dieguez-Uribeondo J."/>
            <person name="Young S.K."/>
            <person name="Zeng Q."/>
            <person name="Gargeya S."/>
            <person name="Fitzgerald M."/>
            <person name="Abouelleil A."/>
            <person name="Alvarado L."/>
            <person name="Chapman S.B."/>
            <person name="Gainer-Dewar J."/>
            <person name="Goldberg J."/>
            <person name="Griggs A."/>
            <person name="Gujja S."/>
            <person name="Hansen M."/>
            <person name="Howarth C."/>
            <person name="Imamovic A."/>
            <person name="Ireland A."/>
            <person name="Larimer J."/>
            <person name="McCowan C."/>
            <person name="Murphy C."/>
            <person name="Pearson M."/>
            <person name="Poon T.W."/>
            <person name="Priest M."/>
            <person name="Roberts A."/>
            <person name="Saif S."/>
            <person name="Shea T."/>
            <person name="Sykes S."/>
            <person name="Wortman J."/>
            <person name="Nusbaum C."/>
            <person name="Birren B."/>
        </authorList>
    </citation>
    <scope>NUCLEOTIDE SEQUENCE [LARGE SCALE GENOMIC DNA]</scope>
    <source>
        <strain evidence="2">APO3</strain>
    </source>
</reference>
<dbReference type="GeneID" id="20814277"/>
<dbReference type="RefSeq" id="XP_009837736.1">
    <property type="nucleotide sequence ID" value="XM_009839434.1"/>
</dbReference>
<proteinExistence type="predicted"/>
<organism evidence="2">
    <name type="scientific">Aphanomyces astaci</name>
    <name type="common">Crayfish plague agent</name>
    <dbReference type="NCBI Taxonomy" id="112090"/>
    <lineage>
        <taxon>Eukaryota</taxon>
        <taxon>Sar</taxon>
        <taxon>Stramenopiles</taxon>
        <taxon>Oomycota</taxon>
        <taxon>Saprolegniomycetes</taxon>
        <taxon>Saprolegniales</taxon>
        <taxon>Verrucalvaceae</taxon>
        <taxon>Aphanomyces</taxon>
    </lineage>
</organism>
<evidence type="ECO:0000313" key="2">
    <source>
        <dbReference type="EMBL" id="ETV72950.1"/>
    </source>
</evidence>
<sequence>MYLGMAYTTTTCMYSLRTCLNELQPLEPNNQQQAFDGRNGKQRQHKPKAMAAIARRVANLVRNATNSKHDRGHKHGKCKHVAGQEESGHERAIVFDQVLQRSIRAVVRADFAVVDKHNRILLRILANRLVNERVRAQVARVAAHDLRLVDRRVKVHKRHRATQQHDRQARPVQLVAQQRLDAFFVRRLGAEGIHRIRNRRADGKGHGQYDEQPAVRFLLLRIRQGREA</sequence>
<dbReference type="AlphaFoldDB" id="W4FZQ3"/>
<feature type="region of interest" description="Disordered" evidence="1">
    <location>
        <begin position="66"/>
        <end position="85"/>
    </location>
</feature>
<name>W4FZQ3_APHAT</name>
<evidence type="ECO:0000256" key="1">
    <source>
        <dbReference type="SAM" id="MobiDB-lite"/>
    </source>
</evidence>
<accession>W4FZQ3</accession>
<protein>
    <submittedName>
        <fullName evidence="2">Uncharacterized protein</fullName>
    </submittedName>
</protein>
<dbReference type="EMBL" id="KI913152">
    <property type="protein sequence ID" value="ETV72950.1"/>
    <property type="molecule type" value="Genomic_DNA"/>
</dbReference>
<gene>
    <name evidence="2" type="ORF">H257_12281</name>
</gene>